<proteinExistence type="predicted"/>
<name>A0AA35ZYL7_LACSI</name>
<evidence type="ECO:0000313" key="1">
    <source>
        <dbReference type="EMBL" id="CAI9300616.1"/>
    </source>
</evidence>
<organism evidence="1 2">
    <name type="scientific">Lactuca saligna</name>
    <name type="common">Willowleaf lettuce</name>
    <dbReference type="NCBI Taxonomy" id="75948"/>
    <lineage>
        <taxon>Eukaryota</taxon>
        <taxon>Viridiplantae</taxon>
        <taxon>Streptophyta</taxon>
        <taxon>Embryophyta</taxon>
        <taxon>Tracheophyta</taxon>
        <taxon>Spermatophyta</taxon>
        <taxon>Magnoliopsida</taxon>
        <taxon>eudicotyledons</taxon>
        <taxon>Gunneridae</taxon>
        <taxon>Pentapetalae</taxon>
        <taxon>asterids</taxon>
        <taxon>campanulids</taxon>
        <taxon>Asterales</taxon>
        <taxon>Asteraceae</taxon>
        <taxon>Cichorioideae</taxon>
        <taxon>Cichorieae</taxon>
        <taxon>Lactucinae</taxon>
        <taxon>Lactuca</taxon>
    </lineage>
</organism>
<dbReference type="EMBL" id="OX465085">
    <property type="protein sequence ID" value="CAI9300616.1"/>
    <property type="molecule type" value="Genomic_DNA"/>
</dbReference>
<evidence type="ECO:0000313" key="2">
    <source>
        <dbReference type="Proteomes" id="UP001177003"/>
    </source>
</evidence>
<sequence length="109" mass="12601">MNTLFPIILVNTTRFIRIDVVIRAIVFHFSTGKIEERNQFISPLRILSPFSKFSSITNHSTIPFSSLTSIPPTQSNYAKYLRCEVISRGLRSITAEQSWQTLEMEMLYL</sequence>
<reference evidence="1" key="1">
    <citation type="submission" date="2023-04" db="EMBL/GenBank/DDBJ databases">
        <authorList>
            <person name="Vijverberg K."/>
            <person name="Xiong W."/>
            <person name="Schranz E."/>
        </authorList>
    </citation>
    <scope>NUCLEOTIDE SEQUENCE</scope>
</reference>
<dbReference type="Proteomes" id="UP001177003">
    <property type="component" value="Chromosome 9"/>
</dbReference>
<accession>A0AA35ZYL7</accession>
<protein>
    <submittedName>
        <fullName evidence="1">Uncharacterized protein</fullName>
    </submittedName>
</protein>
<dbReference type="AlphaFoldDB" id="A0AA35ZYL7"/>
<keyword evidence="2" id="KW-1185">Reference proteome</keyword>
<gene>
    <name evidence="1" type="ORF">LSALG_LOCUS39239</name>
</gene>